<organism evidence="1 2">
    <name type="scientific">Butyricimonas virosa</name>
    <dbReference type="NCBI Taxonomy" id="544645"/>
    <lineage>
        <taxon>Bacteria</taxon>
        <taxon>Pseudomonadati</taxon>
        <taxon>Bacteroidota</taxon>
        <taxon>Bacteroidia</taxon>
        <taxon>Bacteroidales</taxon>
        <taxon>Odoribacteraceae</taxon>
        <taxon>Butyricimonas</taxon>
    </lineage>
</organism>
<evidence type="ECO:0000313" key="2">
    <source>
        <dbReference type="Proteomes" id="UP000742098"/>
    </source>
</evidence>
<protein>
    <submittedName>
        <fullName evidence="1">Uncharacterized protein</fullName>
    </submittedName>
</protein>
<gene>
    <name evidence="1" type="ORF">K8V05_09020</name>
</gene>
<reference evidence="1" key="2">
    <citation type="submission" date="2021-09" db="EMBL/GenBank/DDBJ databases">
        <authorList>
            <person name="Gilroy R."/>
        </authorList>
    </citation>
    <scope>NUCLEOTIDE SEQUENCE</scope>
    <source>
        <strain evidence="1">6966</strain>
    </source>
</reference>
<dbReference type="AlphaFoldDB" id="A0A921KYN2"/>
<dbReference type="EMBL" id="DYVS01000149">
    <property type="protein sequence ID" value="HJF70879.1"/>
    <property type="molecule type" value="Genomic_DNA"/>
</dbReference>
<evidence type="ECO:0000313" key="1">
    <source>
        <dbReference type="EMBL" id="HJF70879.1"/>
    </source>
</evidence>
<reference evidence="1" key="1">
    <citation type="journal article" date="2021" name="PeerJ">
        <title>Extensive microbial diversity within the chicken gut microbiome revealed by metagenomics and culture.</title>
        <authorList>
            <person name="Gilroy R."/>
            <person name="Ravi A."/>
            <person name="Getino M."/>
            <person name="Pursley I."/>
            <person name="Horton D.L."/>
            <person name="Alikhan N.F."/>
            <person name="Baker D."/>
            <person name="Gharbi K."/>
            <person name="Hall N."/>
            <person name="Watson M."/>
            <person name="Adriaenssens E.M."/>
            <person name="Foster-Nyarko E."/>
            <person name="Jarju S."/>
            <person name="Secka A."/>
            <person name="Antonio M."/>
            <person name="Oren A."/>
            <person name="Chaudhuri R.R."/>
            <person name="La Ragione R."/>
            <person name="Hildebrand F."/>
            <person name="Pallen M.J."/>
        </authorList>
    </citation>
    <scope>NUCLEOTIDE SEQUENCE</scope>
    <source>
        <strain evidence="1">6966</strain>
    </source>
</reference>
<sequence length="148" mass="16963">MIRQELNITVKGKKWHVTAFYPVTRYHVNEIMHTLRDLGCDGYSLKRAYMNLSTGQVNNGLTFSNFFSRESVVVFAMSTSPEQYFNLIVHELHHLSVHVAVANGLDLEGEETCYINGDIAQMMFPTIKRLICDCHDKDIDVKLEKHAT</sequence>
<proteinExistence type="predicted"/>
<accession>A0A921KYN2</accession>
<comment type="caution">
    <text evidence="1">The sequence shown here is derived from an EMBL/GenBank/DDBJ whole genome shotgun (WGS) entry which is preliminary data.</text>
</comment>
<name>A0A921KYN2_9BACT</name>
<dbReference type="Proteomes" id="UP000742098">
    <property type="component" value="Unassembled WGS sequence"/>
</dbReference>